<dbReference type="EMBL" id="CP108021">
    <property type="protein sequence ID" value="WUM19943.1"/>
    <property type="molecule type" value="Genomic_DNA"/>
</dbReference>
<dbReference type="GO" id="GO:0046872">
    <property type="term" value="F:metal ion binding"/>
    <property type="evidence" value="ECO:0007669"/>
    <property type="project" value="UniProtKB-KW"/>
</dbReference>
<evidence type="ECO:0000313" key="7">
    <source>
        <dbReference type="Proteomes" id="UP001432128"/>
    </source>
</evidence>
<dbReference type="RefSeq" id="WP_328857370.1">
    <property type="nucleotide sequence ID" value="NZ_CP108021.1"/>
</dbReference>
<evidence type="ECO:0000256" key="1">
    <source>
        <dbReference type="ARBA" id="ARBA00010638"/>
    </source>
</evidence>
<reference evidence="6 7" key="1">
    <citation type="submission" date="2022-10" db="EMBL/GenBank/DDBJ databases">
        <title>The complete genomes of actinobacterial strains from the NBC collection.</title>
        <authorList>
            <person name="Joergensen T.S."/>
            <person name="Alvarez Arevalo M."/>
            <person name="Sterndorff E.B."/>
            <person name="Faurdal D."/>
            <person name="Vuksanovic O."/>
            <person name="Mourched A.-S."/>
            <person name="Charusanti P."/>
            <person name="Shaw S."/>
            <person name="Blin K."/>
            <person name="Weber T."/>
        </authorList>
    </citation>
    <scope>NUCLEOTIDE SEQUENCE [LARGE SCALE GENOMIC DNA]</scope>
    <source>
        <strain evidence="6 7">NBC_00319</strain>
    </source>
</reference>
<comment type="cofactor">
    <cofactor evidence="5">
        <name>Mg(2+)</name>
        <dbReference type="ChEBI" id="CHEBI:18420"/>
    </cofactor>
</comment>
<keyword evidence="5" id="KW-0460">Magnesium</keyword>
<keyword evidence="7" id="KW-1185">Reference proteome</keyword>
<evidence type="ECO:0000256" key="3">
    <source>
        <dbReference type="ARBA" id="ARBA00022840"/>
    </source>
</evidence>
<feature type="binding site" evidence="4">
    <location>
        <position position="61"/>
    </location>
    <ligand>
        <name>substrate</name>
    </ligand>
</feature>
<evidence type="ECO:0000256" key="5">
    <source>
        <dbReference type="RuleBase" id="RU361279"/>
    </source>
</evidence>
<dbReference type="NCBIfam" id="TIGR02727">
    <property type="entry name" value="MTHFS_bact"/>
    <property type="match status" value="1"/>
</dbReference>
<name>A0AAU4K1P3_9NOCA</name>
<dbReference type="GO" id="GO:0009396">
    <property type="term" value="P:folic acid-containing compound biosynthetic process"/>
    <property type="evidence" value="ECO:0007669"/>
    <property type="project" value="TreeGrafter"/>
</dbReference>
<dbReference type="PANTHER" id="PTHR23407:SF1">
    <property type="entry name" value="5-FORMYLTETRAHYDROFOLATE CYCLO-LIGASE"/>
    <property type="match status" value="1"/>
</dbReference>
<dbReference type="KEGG" id="whr:OG579_19980"/>
<protein>
    <recommendedName>
        <fullName evidence="5">5-formyltetrahydrofolate cyclo-ligase</fullName>
        <ecNumber evidence="5">6.3.3.2</ecNumber>
    </recommendedName>
</protein>
<keyword evidence="6" id="KW-0436">Ligase</keyword>
<proteinExistence type="inferred from homology"/>
<evidence type="ECO:0000256" key="4">
    <source>
        <dbReference type="PIRSR" id="PIRSR006806-1"/>
    </source>
</evidence>
<dbReference type="PIRSF" id="PIRSF006806">
    <property type="entry name" value="FTHF_cligase"/>
    <property type="match status" value="1"/>
</dbReference>
<dbReference type="GO" id="GO:0005524">
    <property type="term" value="F:ATP binding"/>
    <property type="evidence" value="ECO:0007669"/>
    <property type="project" value="UniProtKB-KW"/>
</dbReference>
<comment type="similarity">
    <text evidence="1 5">Belongs to the 5-formyltetrahydrofolate cyclo-ligase family.</text>
</comment>
<dbReference type="GO" id="GO:0035999">
    <property type="term" value="P:tetrahydrofolate interconversion"/>
    <property type="evidence" value="ECO:0007669"/>
    <property type="project" value="TreeGrafter"/>
</dbReference>
<dbReference type="EC" id="6.3.3.2" evidence="5"/>
<comment type="catalytic activity">
    <reaction evidence="5">
        <text>(6S)-5-formyl-5,6,7,8-tetrahydrofolate + ATP = (6R)-5,10-methenyltetrahydrofolate + ADP + phosphate</text>
        <dbReference type="Rhea" id="RHEA:10488"/>
        <dbReference type="ChEBI" id="CHEBI:30616"/>
        <dbReference type="ChEBI" id="CHEBI:43474"/>
        <dbReference type="ChEBI" id="CHEBI:57455"/>
        <dbReference type="ChEBI" id="CHEBI:57457"/>
        <dbReference type="ChEBI" id="CHEBI:456216"/>
        <dbReference type="EC" id="6.3.3.2"/>
    </reaction>
</comment>
<dbReference type="PANTHER" id="PTHR23407">
    <property type="entry name" value="ATPASE INHIBITOR/5-FORMYLTETRAHYDROFOLATE CYCLO-LIGASE"/>
    <property type="match status" value="1"/>
</dbReference>
<dbReference type="InterPro" id="IPR024185">
    <property type="entry name" value="FTHF_cligase-like_sf"/>
</dbReference>
<keyword evidence="5" id="KW-0479">Metal-binding</keyword>
<dbReference type="Gene3D" id="3.40.50.10420">
    <property type="entry name" value="NagB/RpiA/CoA transferase-like"/>
    <property type="match status" value="1"/>
</dbReference>
<dbReference type="Pfam" id="PF01812">
    <property type="entry name" value="5-FTHF_cyc-lig"/>
    <property type="match status" value="1"/>
</dbReference>
<dbReference type="AlphaFoldDB" id="A0AAU4K1P3"/>
<accession>A0AAU4K1P3</accession>
<dbReference type="SUPFAM" id="SSF100950">
    <property type="entry name" value="NagB/RpiA/CoA transferase-like"/>
    <property type="match status" value="1"/>
</dbReference>
<gene>
    <name evidence="6" type="ORF">OG579_19980</name>
</gene>
<keyword evidence="2 4" id="KW-0547">Nucleotide-binding</keyword>
<dbReference type="InterPro" id="IPR037171">
    <property type="entry name" value="NagB/RpiA_transferase-like"/>
</dbReference>
<dbReference type="GO" id="GO:0030272">
    <property type="term" value="F:5-formyltetrahydrofolate cyclo-ligase activity"/>
    <property type="evidence" value="ECO:0007669"/>
    <property type="project" value="UniProtKB-EC"/>
</dbReference>
<keyword evidence="3 4" id="KW-0067">ATP-binding</keyword>
<dbReference type="Proteomes" id="UP001432128">
    <property type="component" value="Chromosome"/>
</dbReference>
<feature type="binding site" evidence="4">
    <location>
        <begin position="141"/>
        <end position="149"/>
    </location>
    <ligand>
        <name>ATP</name>
        <dbReference type="ChEBI" id="CHEBI:30616"/>
    </ligand>
</feature>
<sequence length="212" mass="22489">MTDTVADAKRALRSRLVTARTERDPNVRAADGEALARWLDAAPVPLHTGDTVGAYVSIGTEPDTSALLSALADRGLRVLVPVTADGPATALTWARYTSREDLAPGRFGLREPTGERLSTDAIDTATLVFVPALAVDRAGTRLGRGAGYYDRSLTTTTAELVAVVHDAELLAEVPGDGHDVPMGWALTPHAGFTRLTRPGAIGTQTRRVPDQR</sequence>
<feature type="binding site" evidence="4">
    <location>
        <position position="56"/>
    </location>
    <ligand>
        <name>substrate</name>
    </ligand>
</feature>
<evidence type="ECO:0000256" key="2">
    <source>
        <dbReference type="ARBA" id="ARBA00022741"/>
    </source>
</evidence>
<organism evidence="6 7">
    <name type="scientific">Williamsia herbipolensis</name>
    <dbReference type="NCBI Taxonomy" id="1603258"/>
    <lineage>
        <taxon>Bacteria</taxon>
        <taxon>Bacillati</taxon>
        <taxon>Actinomycetota</taxon>
        <taxon>Actinomycetes</taxon>
        <taxon>Mycobacteriales</taxon>
        <taxon>Nocardiaceae</taxon>
        <taxon>Williamsia</taxon>
    </lineage>
</organism>
<dbReference type="InterPro" id="IPR002698">
    <property type="entry name" value="FTHF_cligase"/>
</dbReference>
<evidence type="ECO:0000313" key="6">
    <source>
        <dbReference type="EMBL" id="WUM19943.1"/>
    </source>
</evidence>
<feature type="binding site" evidence="4">
    <location>
        <begin position="9"/>
        <end position="13"/>
    </location>
    <ligand>
        <name>ATP</name>
        <dbReference type="ChEBI" id="CHEBI:30616"/>
    </ligand>
</feature>